<evidence type="ECO:0000256" key="1">
    <source>
        <dbReference type="ARBA" id="ARBA00023015"/>
    </source>
</evidence>
<accession>A0ABN1AVP1</accession>
<dbReference type="Gene3D" id="1.10.357.10">
    <property type="entry name" value="Tetracycline Repressor, domain 2"/>
    <property type="match status" value="1"/>
</dbReference>
<reference evidence="6 7" key="1">
    <citation type="journal article" date="2019" name="Int. J. Syst. Evol. Microbiol.">
        <title>The Global Catalogue of Microorganisms (GCM) 10K type strain sequencing project: providing services to taxonomists for standard genome sequencing and annotation.</title>
        <authorList>
            <consortium name="The Broad Institute Genomics Platform"/>
            <consortium name="The Broad Institute Genome Sequencing Center for Infectious Disease"/>
            <person name="Wu L."/>
            <person name="Ma J."/>
        </authorList>
    </citation>
    <scope>NUCLEOTIDE SEQUENCE [LARGE SCALE GENOMIC DNA]</scope>
    <source>
        <strain evidence="6 7">JCM 14162</strain>
    </source>
</reference>
<evidence type="ECO:0000256" key="4">
    <source>
        <dbReference type="PROSITE-ProRule" id="PRU00335"/>
    </source>
</evidence>
<organism evidence="6 7">
    <name type="scientific">Parasphingorhabdus litoris</name>
    <dbReference type="NCBI Taxonomy" id="394733"/>
    <lineage>
        <taxon>Bacteria</taxon>
        <taxon>Pseudomonadati</taxon>
        <taxon>Pseudomonadota</taxon>
        <taxon>Alphaproteobacteria</taxon>
        <taxon>Sphingomonadales</taxon>
        <taxon>Sphingomonadaceae</taxon>
        <taxon>Parasphingorhabdus</taxon>
    </lineage>
</organism>
<dbReference type="InterPro" id="IPR009057">
    <property type="entry name" value="Homeodomain-like_sf"/>
</dbReference>
<dbReference type="InterPro" id="IPR001647">
    <property type="entry name" value="HTH_TetR"/>
</dbReference>
<feature type="DNA-binding region" description="H-T-H motif" evidence="4">
    <location>
        <begin position="69"/>
        <end position="88"/>
    </location>
</feature>
<gene>
    <name evidence="6" type="ORF">GCM10009096_29360</name>
</gene>
<proteinExistence type="predicted"/>
<sequence>MHKPAWSLDPSLGKPTHYVYAVNMNANANSVNIKSGVRESGGYHHGDLRAAAIAAGMKKIDEQDHPDLGLRALARDLGVSATALYRHFPNKDALLDALALEGLNRLGAHQAQAAQSVGGGREGFGEMGVTYVRWAVEHPALVRLIYDRVGKVDLAGGNPTKMGEAFYQLRAGIAATMPEDITPEQRATATLHAWSLVHGLAMLILDGQVEYDAEMIRKVVTLADFGLQ</sequence>
<name>A0ABN1AVP1_9SPHN</name>
<evidence type="ECO:0000259" key="5">
    <source>
        <dbReference type="PROSITE" id="PS50977"/>
    </source>
</evidence>
<dbReference type="PROSITE" id="PS50977">
    <property type="entry name" value="HTH_TETR_2"/>
    <property type="match status" value="1"/>
</dbReference>
<evidence type="ECO:0000256" key="3">
    <source>
        <dbReference type="ARBA" id="ARBA00023163"/>
    </source>
</evidence>
<dbReference type="SUPFAM" id="SSF48498">
    <property type="entry name" value="Tetracyclin repressor-like, C-terminal domain"/>
    <property type="match status" value="1"/>
</dbReference>
<evidence type="ECO:0000313" key="7">
    <source>
        <dbReference type="Proteomes" id="UP001500713"/>
    </source>
</evidence>
<dbReference type="Pfam" id="PF00440">
    <property type="entry name" value="TetR_N"/>
    <property type="match status" value="1"/>
</dbReference>
<dbReference type="InterPro" id="IPR025996">
    <property type="entry name" value="MT1864/Rv1816-like_C"/>
</dbReference>
<dbReference type="EMBL" id="BAAAEM010000003">
    <property type="protein sequence ID" value="GAA0484826.1"/>
    <property type="molecule type" value="Genomic_DNA"/>
</dbReference>
<evidence type="ECO:0000313" key="6">
    <source>
        <dbReference type="EMBL" id="GAA0484826.1"/>
    </source>
</evidence>
<dbReference type="SUPFAM" id="SSF46689">
    <property type="entry name" value="Homeodomain-like"/>
    <property type="match status" value="1"/>
</dbReference>
<keyword evidence="3" id="KW-0804">Transcription</keyword>
<dbReference type="Proteomes" id="UP001500713">
    <property type="component" value="Unassembled WGS sequence"/>
</dbReference>
<keyword evidence="1" id="KW-0805">Transcription regulation</keyword>
<dbReference type="Pfam" id="PF13305">
    <property type="entry name" value="TetR_C_33"/>
    <property type="match status" value="1"/>
</dbReference>
<protein>
    <submittedName>
        <fullName evidence="6">TetR/AcrR family transcriptional regulator</fullName>
    </submittedName>
</protein>
<dbReference type="InterPro" id="IPR036271">
    <property type="entry name" value="Tet_transcr_reg_TetR-rel_C_sf"/>
</dbReference>
<keyword evidence="7" id="KW-1185">Reference proteome</keyword>
<feature type="domain" description="HTH tetR-type" evidence="5">
    <location>
        <begin position="46"/>
        <end position="106"/>
    </location>
</feature>
<evidence type="ECO:0000256" key="2">
    <source>
        <dbReference type="ARBA" id="ARBA00023125"/>
    </source>
</evidence>
<comment type="caution">
    <text evidence="6">The sequence shown here is derived from an EMBL/GenBank/DDBJ whole genome shotgun (WGS) entry which is preliminary data.</text>
</comment>
<keyword evidence="2 4" id="KW-0238">DNA-binding</keyword>